<keyword evidence="2" id="KW-1133">Transmembrane helix</keyword>
<accession>A0A8H7N3U2</accession>
<evidence type="ECO:0000313" key="4">
    <source>
        <dbReference type="Proteomes" id="UP000616885"/>
    </source>
</evidence>
<protein>
    <submittedName>
        <fullName evidence="3">Uncharacterized protein</fullName>
    </submittedName>
</protein>
<keyword evidence="2" id="KW-0812">Transmembrane</keyword>
<comment type="caution">
    <text evidence="3">The sequence shown here is derived from an EMBL/GenBank/DDBJ whole genome shotgun (WGS) entry which is preliminary data.</text>
</comment>
<evidence type="ECO:0000256" key="2">
    <source>
        <dbReference type="SAM" id="Phobius"/>
    </source>
</evidence>
<reference evidence="3" key="1">
    <citation type="submission" date="2020-10" db="EMBL/GenBank/DDBJ databases">
        <title>High-Quality Genome Resource of Clonostachys rosea strain S41 by Oxford Nanopore Long-Read Sequencing.</title>
        <authorList>
            <person name="Wang H."/>
        </authorList>
    </citation>
    <scope>NUCLEOTIDE SEQUENCE</scope>
    <source>
        <strain evidence="3">S41</strain>
    </source>
</reference>
<dbReference type="Proteomes" id="UP000616885">
    <property type="component" value="Unassembled WGS sequence"/>
</dbReference>
<feature type="compositionally biased region" description="Basic and acidic residues" evidence="1">
    <location>
        <begin position="145"/>
        <end position="154"/>
    </location>
</feature>
<sequence length="210" mass="22521">MASSFKLLAYDSSSDKVHMADATSELPQSTSPQTATDLILNLNNAAKFFPHISSLQSRGYELVSGNKDVLVLQKVREASTSVEGESPAGTTAHHRVNPIDMMGRSVTGNFASPTGFVNYDTVFEPVSKNPTSTHQAEPNTYQEEAETRKQEDRGTRKKRGIGRRAIVGVVWIAGVSYAVGAVAESLTRRAPLSERTPPSATGPVTSTRAG</sequence>
<feature type="transmembrane region" description="Helical" evidence="2">
    <location>
        <begin position="165"/>
        <end position="183"/>
    </location>
</feature>
<organism evidence="3 4">
    <name type="scientific">Bionectria ochroleuca</name>
    <name type="common">Gliocladium roseum</name>
    <dbReference type="NCBI Taxonomy" id="29856"/>
    <lineage>
        <taxon>Eukaryota</taxon>
        <taxon>Fungi</taxon>
        <taxon>Dikarya</taxon>
        <taxon>Ascomycota</taxon>
        <taxon>Pezizomycotina</taxon>
        <taxon>Sordariomycetes</taxon>
        <taxon>Hypocreomycetidae</taxon>
        <taxon>Hypocreales</taxon>
        <taxon>Bionectriaceae</taxon>
        <taxon>Clonostachys</taxon>
    </lineage>
</organism>
<keyword evidence="2" id="KW-0472">Membrane</keyword>
<name>A0A8H7N3U2_BIOOC</name>
<feature type="compositionally biased region" description="Polar residues" evidence="1">
    <location>
        <begin position="128"/>
        <end position="142"/>
    </location>
</feature>
<dbReference type="AlphaFoldDB" id="A0A8H7N3U2"/>
<feature type="compositionally biased region" description="Polar residues" evidence="1">
    <location>
        <begin position="196"/>
        <end position="210"/>
    </location>
</feature>
<feature type="region of interest" description="Disordered" evidence="1">
    <location>
        <begin position="189"/>
        <end position="210"/>
    </location>
</feature>
<proteinExistence type="predicted"/>
<evidence type="ECO:0000256" key="1">
    <source>
        <dbReference type="SAM" id="MobiDB-lite"/>
    </source>
</evidence>
<feature type="region of interest" description="Disordered" evidence="1">
    <location>
        <begin position="127"/>
        <end position="158"/>
    </location>
</feature>
<evidence type="ECO:0000313" key="3">
    <source>
        <dbReference type="EMBL" id="KAF9748005.1"/>
    </source>
</evidence>
<dbReference type="EMBL" id="JADCTT010000009">
    <property type="protein sequence ID" value="KAF9748005.1"/>
    <property type="molecule type" value="Genomic_DNA"/>
</dbReference>
<gene>
    <name evidence="3" type="ORF">IM811_017510</name>
</gene>